<accession>A0AAD7GRS5</accession>
<dbReference type="GO" id="GO:0003743">
    <property type="term" value="F:translation initiation factor activity"/>
    <property type="evidence" value="ECO:0007669"/>
    <property type="project" value="UniProtKB-UniRule"/>
</dbReference>
<dbReference type="SUPFAM" id="SSF82171">
    <property type="entry name" value="DPP6 N-terminal domain-like"/>
    <property type="match status" value="1"/>
</dbReference>
<dbReference type="AlphaFoldDB" id="A0AAD7GRS5"/>
<dbReference type="PANTHER" id="PTHR14068">
    <property type="entry name" value="EUKARYOTIC TRANSLATION INITIATION FACTOR 3 EIF3 -RELATED"/>
    <property type="match status" value="1"/>
</dbReference>
<dbReference type="EMBL" id="JARKIB010000496">
    <property type="protein sequence ID" value="KAJ7703828.1"/>
    <property type="molecule type" value="Genomic_DNA"/>
</dbReference>
<dbReference type="FunFam" id="2.130.10.10:FF:000947">
    <property type="entry name" value="Eukaryotic translation initiation factor 3 subunit B"/>
    <property type="match status" value="1"/>
</dbReference>
<dbReference type="GO" id="GO:0016282">
    <property type="term" value="C:eukaryotic 43S preinitiation complex"/>
    <property type="evidence" value="ECO:0007669"/>
    <property type="project" value="UniProtKB-UniRule"/>
</dbReference>
<dbReference type="InterPro" id="IPR034363">
    <property type="entry name" value="eIF3B_RRM"/>
</dbReference>
<dbReference type="InterPro" id="IPR012677">
    <property type="entry name" value="Nucleotide-bd_a/b_plait_sf"/>
</dbReference>
<keyword evidence="2 6" id="KW-0963">Cytoplasm</keyword>
<feature type="domain" description="RRM" evidence="8">
    <location>
        <begin position="25"/>
        <end position="113"/>
    </location>
</feature>
<dbReference type="HAMAP" id="MF_03001">
    <property type="entry name" value="eIF3b"/>
    <property type="match status" value="1"/>
</dbReference>
<dbReference type="SMART" id="SM00360">
    <property type="entry name" value="RRM"/>
    <property type="match status" value="1"/>
</dbReference>
<dbReference type="GO" id="GO:0003723">
    <property type="term" value="F:RNA binding"/>
    <property type="evidence" value="ECO:0007669"/>
    <property type="project" value="UniProtKB-UniRule"/>
</dbReference>
<name>A0AAD7GRS5_9AGAR</name>
<comment type="subcellular location">
    <subcellularLocation>
        <location evidence="1 6 7">Cytoplasm</location>
    </subcellularLocation>
</comment>
<evidence type="ECO:0000256" key="2">
    <source>
        <dbReference type="ARBA" id="ARBA00022490"/>
    </source>
</evidence>
<gene>
    <name evidence="6" type="primary">PRT1</name>
    <name evidence="9" type="ORF">B0H16DRAFT_1346995</name>
</gene>
<dbReference type="GO" id="GO:0033290">
    <property type="term" value="C:eukaryotic 48S preinitiation complex"/>
    <property type="evidence" value="ECO:0007669"/>
    <property type="project" value="UniProtKB-UniRule"/>
</dbReference>
<comment type="function">
    <text evidence="7">Component of the eukaryotic translation initiation factor 3 (eIF-3) complex, which is involved in protein synthesis and, together with other initiation factors, stimulates binding of mRNA and methionyl-tRNAi to the 40S ribosome.</text>
</comment>
<dbReference type="Gene3D" id="2.130.10.10">
    <property type="entry name" value="YVTN repeat-like/Quinoprotein amine dehydrogenase"/>
    <property type="match status" value="2"/>
</dbReference>
<dbReference type="PIRSF" id="PIRSF036424">
    <property type="entry name" value="eIF3b"/>
    <property type="match status" value="1"/>
</dbReference>
<evidence type="ECO:0000256" key="1">
    <source>
        <dbReference type="ARBA" id="ARBA00004496"/>
    </source>
</evidence>
<dbReference type="GO" id="GO:0001732">
    <property type="term" value="P:formation of cytoplasmic translation initiation complex"/>
    <property type="evidence" value="ECO:0007669"/>
    <property type="project" value="UniProtKB-UniRule"/>
</dbReference>
<dbReference type="InterPro" id="IPR011400">
    <property type="entry name" value="EIF3B"/>
</dbReference>
<sequence>MQNEDIDYSDIIAKYDIELDWSTDNVIVVDGVPIIDKAKEEKLVARLVKIFARRGVKTAARDVSVIWDETTGKSKGFAFVELPNAEIAFSAVAILHNLQLDTKHQLQVNHFEDIVKFSNLDTTFVEPETEEFEPKEHLRAWLADAQGRDQYVTNGGDEVIVHWHGKRAQSGIAHKKPDGTPPWTDLYVSWSPLGTYLATTHQQGIRLWGGPSFAPLQRFRHPSVRLIIFSPGEKYMVTWSQQPIIVQEGDPQGPEHFSREDDGNNLAVWDVRSGALLRTFLVEHEAADKNDFQWPALKWSPDDKYIARLTSGHQISVYELPSMGLHGKKSIKVEGVVDFEWRPYEPTQIQHGKHENMLAYWTPEVANQPARVTLLDFPSRTVLRQKSLFNVTKCNIYWETQGQFLCVKVDRHTKTRKTVFSNLEIFHLGEKDCPVEVIELKDPVIEFSWEPKGEHFTIVSDNYPNVGNPSVTLKTEVSLYQLDHSRGVFRLLRTITGVTSNTIRWSPRGRFVVLATLGSPTKSELLFWDLGSDIYGPGWQKEERGGGIQQVGTADHYGVTDVDWDPSGRYLASSASSWKHQVENGYNIWDFRGQEIEKNLQDQFKQFIWRPRPSSILSKEQRGQVCENLGEFSRQFEQDDTQEDNEASTELVAQHKQLVDEWNTWRVRCKKV</sequence>
<dbReference type="InterPro" id="IPR035979">
    <property type="entry name" value="RBD_domain_sf"/>
</dbReference>
<keyword evidence="3 6" id="KW-0396">Initiation factor</keyword>
<dbReference type="GO" id="GO:0005852">
    <property type="term" value="C:eukaryotic translation initiation factor 3 complex"/>
    <property type="evidence" value="ECO:0007669"/>
    <property type="project" value="UniProtKB-UniRule"/>
</dbReference>
<evidence type="ECO:0000256" key="3">
    <source>
        <dbReference type="ARBA" id="ARBA00022540"/>
    </source>
</evidence>
<dbReference type="SUPFAM" id="SSF54928">
    <property type="entry name" value="RNA-binding domain, RBD"/>
    <property type="match status" value="1"/>
</dbReference>
<evidence type="ECO:0000259" key="8">
    <source>
        <dbReference type="PROSITE" id="PS50102"/>
    </source>
</evidence>
<dbReference type="CDD" id="cd12278">
    <property type="entry name" value="RRM_eIF3B"/>
    <property type="match status" value="1"/>
</dbReference>
<comment type="caution">
    <text evidence="9">The sequence shown here is derived from an EMBL/GenBank/DDBJ whole genome shotgun (WGS) entry which is preliminary data.</text>
</comment>
<reference evidence="9" key="1">
    <citation type="submission" date="2023-03" db="EMBL/GenBank/DDBJ databases">
        <title>Massive genome expansion in bonnet fungi (Mycena s.s.) driven by repeated elements and novel gene families across ecological guilds.</title>
        <authorList>
            <consortium name="Lawrence Berkeley National Laboratory"/>
            <person name="Harder C.B."/>
            <person name="Miyauchi S."/>
            <person name="Viragh M."/>
            <person name="Kuo A."/>
            <person name="Thoen E."/>
            <person name="Andreopoulos B."/>
            <person name="Lu D."/>
            <person name="Skrede I."/>
            <person name="Drula E."/>
            <person name="Henrissat B."/>
            <person name="Morin E."/>
            <person name="Kohler A."/>
            <person name="Barry K."/>
            <person name="LaButti K."/>
            <person name="Morin E."/>
            <person name="Salamov A."/>
            <person name="Lipzen A."/>
            <person name="Mereny Z."/>
            <person name="Hegedus B."/>
            <person name="Baldrian P."/>
            <person name="Stursova M."/>
            <person name="Weitz H."/>
            <person name="Taylor A."/>
            <person name="Grigoriev I.V."/>
            <person name="Nagy L.G."/>
            <person name="Martin F."/>
            <person name="Kauserud H."/>
        </authorList>
    </citation>
    <scope>NUCLEOTIDE SEQUENCE</scope>
    <source>
        <strain evidence="9">CBHHK182m</strain>
    </source>
</reference>
<evidence type="ECO:0000313" key="9">
    <source>
        <dbReference type="EMBL" id="KAJ7703828.1"/>
    </source>
</evidence>
<organism evidence="9 10">
    <name type="scientific">Mycena metata</name>
    <dbReference type="NCBI Taxonomy" id="1033252"/>
    <lineage>
        <taxon>Eukaryota</taxon>
        <taxon>Fungi</taxon>
        <taxon>Dikarya</taxon>
        <taxon>Basidiomycota</taxon>
        <taxon>Agaricomycotina</taxon>
        <taxon>Agaricomycetes</taxon>
        <taxon>Agaricomycetidae</taxon>
        <taxon>Agaricales</taxon>
        <taxon>Marasmiineae</taxon>
        <taxon>Mycenaceae</taxon>
        <taxon>Mycena</taxon>
    </lineage>
</organism>
<dbReference type="Gene3D" id="3.30.70.330">
    <property type="match status" value="1"/>
</dbReference>
<comment type="function">
    <text evidence="6">RNA-binding component of the eukaryotic translation initiation factor 3 (eIF-3) complex, which is involved in protein synthesis of a specialized repertoire of mRNAs and, together with other initiation factors, stimulates binding of mRNA and methionyl-tRNAi to the 40S ribosome. The eIF-3 complex specifically targets and initiates translation of a subset of mRNAs involved in cell proliferation.</text>
</comment>
<keyword evidence="5 6" id="KW-0648">Protein biosynthesis</keyword>
<dbReference type="PANTHER" id="PTHR14068:SF0">
    <property type="entry name" value="EUKARYOTIC TRANSLATION INITIATION FACTOR 3 SUBUNIT B"/>
    <property type="match status" value="1"/>
</dbReference>
<keyword evidence="10" id="KW-1185">Reference proteome</keyword>
<dbReference type="InterPro" id="IPR015943">
    <property type="entry name" value="WD40/YVTN_repeat-like_dom_sf"/>
</dbReference>
<evidence type="ECO:0000256" key="6">
    <source>
        <dbReference type="HAMAP-Rule" id="MF_03001"/>
    </source>
</evidence>
<evidence type="ECO:0000256" key="7">
    <source>
        <dbReference type="PIRNR" id="PIRNR036424"/>
    </source>
</evidence>
<dbReference type="Pfam" id="PF08662">
    <property type="entry name" value="eIF2A"/>
    <property type="match status" value="1"/>
</dbReference>
<dbReference type="InterPro" id="IPR013979">
    <property type="entry name" value="TIF_beta_prop-like"/>
</dbReference>
<dbReference type="GO" id="GO:0031369">
    <property type="term" value="F:translation initiation factor binding"/>
    <property type="evidence" value="ECO:0007669"/>
    <property type="project" value="InterPro"/>
</dbReference>
<evidence type="ECO:0000256" key="4">
    <source>
        <dbReference type="ARBA" id="ARBA00022884"/>
    </source>
</evidence>
<comment type="subunit">
    <text evidence="6 7">Component of the eukaryotic translation initiation factor 3 (eIF-3) complex.</text>
</comment>
<keyword evidence="4 6" id="KW-0694">RNA-binding</keyword>
<dbReference type="PROSITE" id="PS50102">
    <property type="entry name" value="RRM"/>
    <property type="match status" value="1"/>
</dbReference>
<comment type="similarity">
    <text evidence="6 7">Belongs to the eIF-3 subunit B family.</text>
</comment>
<proteinExistence type="inferred from homology"/>
<evidence type="ECO:0000256" key="5">
    <source>
        <dbReference type="ARBA" id="ARBA00022917"/>
    </source>
</evidence>
<protein>
    <recommendedName>
        <fullName evidence="6">Eukaryotic translation initiation factor 3 subunit B</fullName>
        <shortName evidence="6">eIF3b</shortName>
    </recommendedName>
    <alternativeName>
        <fullName evidence="6">Eukaryotic translation initiation factor 3 90 kDa subunit homolog</fullName>
        <shortName evidence="6">eIF3 p90</shortName>
    </alternativeName>
    <alternativeName>
        <fullName evidence="6">Translation initiation factor eIF3, p90 subunit homolog</fullName>
    </alternativeName>
</protein>
<dbReference type="InterPro" id="IPR000504">
    <property type="entry name" value="RRM_dom"/>
</dbReference>
<evidence type="ECO:0000313" key="10">
    <source>
        <dbReference type="Proteomes" id="UP001215598"/>
    </source>
</evidence>
<dbReference type="Proteomes" id="UP001215598">
    <property type="component" value="Unassembled WGS sequence"/>
</dbReference>